<evidence type="ECO:0000313" key="2">
    <source>
        <dbReference type="EMBL" id="PWA36095.1"/>
    </source>
</evidence>
<evidence type="ECO:0000313" key="3">
    <source>
        <dbReference type="Proteomes" id="UP000245207"/>
    </source>
</evidence>
<dbReference type="STRING" id="35608.A0A2U1KH41"/>
<evidence type="ECO:0000256" key="1">
    <source>
        <dbReference type="SAM" id="MobiDB-lite"/>
    </source>
</evidence>
<name>A0A2U1KH41_ARTAN</name>
<comment type="caution">
    <text evidence="2">The sequence shown here is derived from an EMBL/GenBank/DDBJ whole genome shotgun (WGS) entry which is preliminary data.</text>
</comment>
<dbReference type="OrthoDB" id="20669at2759"/>
<dbReference type="EMBL" id="PKPP01018809">
    <property type="protein sequence ID" value="PWA36095.1"/>
    <property type="molecule type" value="Genomic_DNA"/>
</dbReference>
<dbReference type="PANTHER" id="PTHR43991:SF21">
    <property type="entry name" value="GAMYB-BINDING PROTEIN"/>
    <property type="match status" value="1"/>
</dbReference>
<dbReference type="AlphaFoldDB" id="A0A2U1KH41"/>
<gene>
    <name evidence="2" type="ORF">CTI12_AA603320</name>
</gene>
<accession>A0A2U1KH41</accession>
<dbReference type="PANTHER" id="PTHR43991">
    <property type="entry name" value="WD REPEAT PROTEIN (AFU_ORTHOLOGUE AFUA_8G05640)-RELATED"/>
    <property type="match status" value="1"/>
</dbReference>
<keyword evidence="3" id="KW-1185">Reference proteome</keyword>
<proteinExistence type="predicted"/>
<feature type="region of interest" description="Disordered" evidence="1">
    <location>
        <begin position="44"/>
        <end position="64"/>
    </location>
</feature>
<protein>
    <submittedName>
        <fullName evidence="2">WD40/YVTN repeat-like-containing domain-containing protein</fullName>
    </submittedName>
</protein>
<reference evidence="2 3" key="1">
    <citation type="journal article" date="2018" name="Mol. Plant">
        <title>The genome of Artemisia annua provides insight into the evolution of Asteraceae family and artemisinin biosynthesis.</title>
        <authorList>
            <person name="Shen Q."/>
            <person name="Zhang L."/>
            <person name="Liao Z."/>
            <person name="Wang S."/>
            <person name="Yan T."/>
            <person name="Shi P."/>
            <person name="Liu M."/>
            <person name="Fu X."/>
            <person name="Pan Q."/>
            <person name="Wang Y."/>
            <person name="Lv Z."/>
            <person name="Lu X."/>
            <person name="Zhang F."/>
            <person name="Jiang W."/>
            <person name="Ma Y."/>
            <person name="Chen M."/>
            <person name="Hao X."/>
            <person name="Li L."/>
            <person name="Tang Y."/>
            <person name="Lv G."/>
            <person name="Zhou Y."/>
            <person name="Sun X."/>
            <person name="Brodelius P.E."/>
            <person name="Rose J.K.C."/>
            <person name="Tang K."/>
        </authorList>
    </citation>
    <scope>NUCLEOTIDE SEQUENCE [LARGE SCALE GENOMIC DNA]</scope>
    <source>
        <strain evidence="3">cv. Huhao1</strain>
        <tissue evidence="2">Leaf</tissue>
    </source>
</reference>
<organism evidence="2 3">
    <name type="scientific">Artemisia annua</name>
    <name type="common">Sweet wormwood</name>
    <dbReference type="NCBI Taxonomy" id="35608"/>
    <lineage>
        <taxon>Eukaryota</taxon>
        <taxon>Viridiplantae</taxon>
        <taxon>Streptophyta</taxon>
        <taxon>Embryophyta</taxon>
        <taxon>Tracheophyta</taxon>
        <taxon>Spermatophyta</taxon>
        <taxon>Magnoliopsida</taxon>
        <taxon>eudicotyledons</taxon>
        <taxon>Gunneridae</taxon>
        <taxon>Pentapetalae</taxon>
        <taxon>asterids</taxon>
        <taxon>campanulids</taxon>
        <taxon>Asterales</taxon>
        <taxon>Asteraceae</taxon>
        <taxon>Asteroideae</taxon>
        <taxon>Anthemideae</taxon>
        <taxon>Artemisiinae</taxon>
        <taxon>Artemisia</taxon>
    </lineage>
</organism>
<dbReference type="Proteomes" id="UP000245207">
    <property type="component" value="Unassembled WGS sequence"/>
</dbReference>
<sequence>MTAYWHGNPLRLQPWRADIQSSGWKTSACRTLSPEGIELHFDKAVGNKDTTTSVQQPRPPRESYRRTRLEQYRNYENIPLSGDAADKNCKEKQKGGNYYEFFHNTRLVKPTILHFQLRNLVWATSKHDVYLMSNYSLMHWSSSSHNLKEILNFSGHVAPTEKHAGSLLEGFTQTQIFGREGGRWEKDMGFS</sequence>